<dbReference type="CDD" id="cd06296">
    <property type="entry name" value="PBP1_CatR-like"/>
    <property type="match status" value="1"/>
</dbReference>
<dbReference type="InterPro" id="IPR000843">
    <property type="entry name" value="HTH_LacI"/>
</dbReference>
<gene>
    <name evidence="6" type="ORF">RNC47_09730</name>
</gene>
<evidence type="ECO:0000256" key="1">
    <source>
        <dbReference type="ARBA" id="ARBA00023015"/>
    </source>
</evidence>
<dbReference type="Gene3D" id="3.40.50.2300">
    <property type="match status" value="2"/>
</dbReference>
<dbReference type="Proteomes" id="UP001183420">
    <property type="component" value="Unassembled WGS sequence"/>
</dbReference>
<accession>A0ABU2LLZ0</accession>
<dbReference type="InterPro" id="IPR028082">
    <property type="entry name" value="Peripla_BP_I"/>
</dbReference>
<dbReference type="PROSITE" id="PS50932">
    <property type="entry name" value="HTH_LACI_2"/>
    <property type="match status" value="1"/>
</dbReference>
<evidence type="ECO:0000256" key="2">
    <source>
        <dbReference type="ARBA" id="ARBA00023125"/>
    </source>
</evidence>
<dbReference type="RefSeq" id="WP_311597389.1">
    <property type="nucleotide sequence ID" value="NZ_JAVREM010000007.1"/>
</dbReference>
<dbReference type="InterPro" id="IPR046335">
    <property type="entry name" value="LacI/GalR-like_sensor"/>
</dbReference>
<dbReference type="Pfam" id="PF13377">
    <property type="entry name" value="Peripla_BP_3"/>
    <property type="match status" value="1"/>
</dbReference>
<keyword evidence="3" id="KW-0804">Transcription</keyword>
<evidence type="ECO:0000256" key="3">
    <source>
        <dbReference type="ARBA" id="ARBA00023163"/>
    </source>
</evidence>
<protein>
    <submittedName>
        <fullName evidence="6">LacI family DNA-binding transcriptional regulator</fullName>
    </submittedName>
</protein>
<evidence type="ECO:0000313" key="7">
    <source>
        <dbReference type="Proteomes" id="UP001183420"/>
    </source>
</evidence>
<keyword evidence="7" id="KW-1185">Reference proteome</keyword>
<evidence type="ECO:0000259" key="4">
    <source>
        <dbReference type="PROSITE" id="PS50932"/>
    </source>
</evidence>
<dbReference type="SMART" id="SM00354">
    <property type="entry name" value="HTH_LACI"/>
    <property type="match status" value="1"/>
</dbReference>
<keyword evidence="1" id="KW-0805">Transcription regulation</keyword>
<dbReference type="SUPFAM" id="SSF47413">
    <property type="entry name" value="lambda repressor-like DNA-binding domains"/>
    <property type="match status" value="1"/>
</dbReference>
<feature type="domain" description="HTH cro/C1-type" evidence="5">
    <location>
        <begin position="14"/>
        <end position="44"/>
    </location>
</feature>
<feature type="domain" description="HTH lacI-type" evidence="4">
    <location>
        <begin position="14"/>
        <end position="56"/>
    </location>
</feature>
<dbReference type="InterPro" id="IPR010982">
    <property type="entry name" value="Lambda_DNA-bd_dom_sf"/>
</dbReference>
<keyword evidence="2 6" id="KW-0238">DNA-binding</keyword>
<dbReference type="PROSITE" id="PS50943">
    <property type="entry name" value="HTH_CROC1"/>
    <property type="match status" value="1"/>
</dbReference>
<dbReference type="Gene3D" id="1.10.260.40">
    <property type="entry name" value="lambda repressor-like DNA-binding domains"/>
    <property type="match status" value="1"/>
</dbReference>
<evidence type="ECO:0000313" key="6">
    <source>
        <dbReference type="EMBL" id="MDT0318614.1"/>
    </source>
</evidence>
<dbReference type="SUPFAM" id="SSF53822">
    <property type="entry name" value="Periplasmic binding protein-like I"/>
    <property type="match status" value="1"/>
</dbReference>
<dbReference type="InterPro" id="IPR001387">
    <property type="entry name" value="Cro/C1-type_HTH"/>
</dbReference>
<sequence length="344" mass="36179">MSSTAAGDPRAEPLTSAEIAERAGVSVSTVSKVINGRSDVAPDTRARVEEFIRRHGHLRQKRRAGGPAPLLELVFRQTRDAYAIEVINGVQRVAREHRLAVVLSELQGRHTPDQGWVEQVLARRPTGVISVFAVLTDAQSGQLRSRGIPFVLVDPGGEPAHAAPSVGATNWGGGLSATRHLLGIGHRRVAVITGPDRSMASRARLDGYRTALDTAGIAADPALIRTGDFTTEGGLAHARALLRLPEPPTAVFACNDAQALGVYLAAAEAGLRIPDELSVVGFDDLPPAQWTVPPLTTVRQPLTEMAATAATMVLALAGGRVPAQPRVELATELVVRASTAPPGG</sequence>
<dbReference type="CDD" id="cd01392">
    <property type="entry name" value="HTH_LacI"/>
    <property type="match status" value="1"/>
</dbReference>
<dbReference type="PANTHER" id="PTHR30146">
    <property type="entry name" value="LACI-RELATED TRANSCRIPTIONAL REPRESSOR"/>
    <property type="match status" value="1"/>
</dbReference>
<organism evidence="6 7">
    <name type="scientific">Streptomyces millisiae</name>
    <dbReference type="NCBI Taxonomy" id="3075542"/>
    <lineage>
        <taxon>Bacteria</taxon>
        <taxon>Bacillati</taxon>
        <taxon>Actinomycetota</taxon>
        <taxon>Actinomycetes</taxon>
        <taxon>Kitasatosporales</taxon>
        <taxon>Streptomycetaceae</taxon>
        <taxon>Streptomyces</taxon>
    </lineage>
</organism>
<dbReference type="Pfam" id="PF00356">
    <property type="entry name" value="LacI"/>
    <property type="match status" value="1"/>
</dbReference>
<comment type="caution">
    <text evidence="6">The sequence shown here is derived from an EMBL/GenBank/DDBJ whole genome shotgun (WGS) entry which is preliminary data.</text>
</comment>
<dbReference type="GO" id="GO:0003677">
    <property type="term" value="F:DNA binding"/>
    <property type="evidence" value="ECO:0007669"/>
    <property type="project" value="UniProtKB-KW"/>
</dbReference>
<reference evidence="7" key="1">
    <citation type="submission" date="2023-07" db="EMBL/GenBank/DDBJ databases">
        <title>30 novel species of actinomycetes from the DSMZ collection.</title>
        <authorList>
            <person name="Nouioui I."/>
        </authorList>
    </citation>
    <scope>NUCLEOTIDE SEQUENCE [LARGE SCALE GENOMIC DNA]</scope>
    <source>
        <strain evidence="7">DSM 44918</strain>
    </source>
</reference>
<evidence type="ECO:0000259" key="5">
    <source>
        <dbReference type="PROSITE" id="PS50943"/>
    </source>
</evidence>
<proteinExistence type="predicted"/>
<name>A0ABU2LLZ0_9ACTN</name>
<dbReference type="EMBL" id="JAVREM010000007">
    <property type="protein sequence ID" value="MDT0318614.1"/>
    <property type="molecule type" value="Genomic_DNA"/>
</dbReference>
<dbReference type="PANTHER" id="PTHR30146:SF153">
    <property type="entry name" value="LACTOSE OPERON REPRESSOR"/>
    <property type="match status" value="1"/>
</dbReference>